<proteinExistence type="predicted"/>
<gene>
    <name evidence="1" type="ORF">LEP1GSC151_1565</name>
</gene>
<reference evidence="1 2" key="1">
    <citation type="submission" date="2013-02" db="EMBL/GenBank/DDBJ databases">
        <authorList>
            <person name="Harkins D.M."/>
            <person name="Durkin A.S."/>
            <person name="Brinkac L.M."/>
            <person name="Haft D.H."/>
            <person name="Selengut J.D."/>
            <person name="Sanka R."/>
            <person name="DePew J."/>
            <person name="Purushe J."/>
            <person name="Tulsiani S.M."/>
            <person name="Graham G.C."/>
            <person name="Burns M.-A."/>
            <person name="Dohnt M.F."/>
            <person name="Smythe L.D."/>
            <person name="McKay D.B."/>
            <person name="Craig S.B."/>
            <person name="Vinetz J.M."/>
            <person name="Sutton G.G."/>
            <person name="Nierman W.C."/>
            <person name="Fouts D.E."/>
        </authorList>
    </citation>
    <scope>NUCLEOTIDE SEQUENCE [LARGE SCALE GENOMIC DNA]</scope>
    <source>
        <strain evidence="1 2">LT2186</strain>
    </source>
</reference>
<evidence type="ECO:0000313" key="1">
    <source>
        <dbReference type="EMBL" id="EMG13219.1"/>
    </source>
</evidence>
<accession>M3G053</accession>
<dbReference type="BioCyc" id="LINT1001599:G11K9-1302-MONOMER"/>
<evidence type="ECO:0000313" key="2">
    <source>
        <dbReference type="Proteomes" id="UP000011776"/>
    </source>
</evidence>
<dbReference type="Proteomes" id="UP000011776">
    <property type="component" value="Unassembled WGS sequence"/>
</dbReference>
<dbReference type="Pfam" id="PF03054">
    <property type="entry name" value="tRNA_Me_trans"/>
    <property type="match status" value="1"/>
</dbReference>
<organism evidence="1 2">
    <name type="scientific">Leptospira interrogans serovar Grippotyphosa str. LT2186</name>
    <dbReference type="NCBI Taxonomy" id="1001599"/>
    <lineage>
        <taxon>Bacteria</taxon>
        <taxon>Pseudomonadati</taxon>
        <taxon>Spirochaetota</taxon>
        <taxon>Spirochaetia</taxon>
        <taxon>Leptospirales</taxon>
        <taxon>Leptospiraceae</taxon>
        <taxon>Leptospira</taxon>
    </lineage>
</organism>
<name>M3G053_LEPIR</name>
<sequence length="49" mass="5947">MTKPEVRQIARRMGLPVADKSESQEICFIPENDYRKFLKEKRRVYSRVF</sequence>
<dbReference type="SUPFAM" id="SSF52402">
    <property type="entry name" value="Adenine nucleotide alpha hydrolases-like"/>
    <property type="match status" value="1"/>
</dbReference>
<comment type="caution">
    <text evidence="1">The sequence shown here is derived from an EMBL/GenBank/DDBJ whole genome shotgun (WGS) entry which is preliminary data.</text>
</comment>
<dbReference type="EMBL" id="AFME02000031">
    <property type="protein sequence ID" value="EMG13219.1"/>
    <property type="molecule type" value="Genomic_DNA"/>
</dbReference>
<protein>
    <submittedName>
        <fullName evidence="1">tRNA methyl transferase-like protein</fullName>
    </submittedName>
</protein>
<dbReference type="GO" id="GO:0016740">
    <property type="term" value="F:transferase activity"/>
    <property type="evidence" value="ECO:0007669"/>
    <property type="project" value="UniProtKB-KW"/>
</dbReference>
<keyword evidence="1" id="KW-0808">Transferase</keyword>
<dbReference type="InterPro" id="IPR014729">
    <property type="entry name" value="Rossmann-like_a/b/a_fold"/>
</dbReference>
<dbReference type="Gene3D" id="3.40.50.620">
    <property type="entry name" value="HUPs"/>
    <property type="match status" value="1"/>
</dbReference>
<dbReference type="AlphaFoldDB" id="M3G053"/>